<protein>
    <submittedName>
        <fullName evidence="2">Uncharacterized protein</fullName>
    </submittedName>
</protein>
<evidence type="ECO:0000313" key="3">
    <source>
        <dbReference type="Proteomes" id="UP001161017"/>
    </source>
</evidence>
<accession>A0AA43QQS9</accession>
<evidence type="ECO:0000256" key="1">
    <source>
        <dbReference type="SAM" id="MobiDB-lite"/>
    </source>
</evidence>
<evidence type="ECO:0000313" key="2">
    <source>
        <dbReference type="EMBL" id="MDI1489158.1"/>
    </source>
</evidence>
<comment type="caution">
    <text evidence="2">The sequence shown here is derived from an EMBL/GenBank/DDBJ whole genome shotgun (WGS) entry which is preliminary data.</text>
</comment>
<dbReference type="Proteomes" id="UP001161017">
    <property type="component" value="Unassembled WGS sequence"/>
</dbReference>
<dbReference type="EMBL" id="JAPUFD010000009">
    <property type="protein sequence ID" value="MDI1489158.1"/>
    <property type="molecule type" value="Genomic_DNA"/>
</dbReference>
<proteinExistence type="predicted"/>
<feature type="region of interest" description="Disordered" evidence="1">
    <location>
        <begin position="133"/>
        <end position="174"/>
    </location>
</feature>
<organism evidence="2 3">
    <name type="scientific">Ramalina farinacea</name>
    <dbReference type="NCBI Taxonomy" id="258253"/>
    <lineage>
        <taxon>Eukaryota</taxon>
        <taxon>Fungi</taxon>
        <taxon>Dikarya</taxon>
        <taxon>Ascomycota</taxon>
        <taxon>Pezizomycotina</taxon>
        <taxon>Lecanoromycetes</taxon>
        <taxon>OSLEUM clade</taxon>
        <taxon>Lecanoromycetidae</taxon>
        <taxon>Lecanorales</taxon>
        <taxon>Lecanorineae</taxon>
        <taxon>Ramalinaceae</taxon>
        <taxon>Ramalina</taxon>
    </lineage>
</organism>
<name>A0AA43QQS9_9LECA</name>
<gene>
    <name evidence="2" type="ORF">OHK93_008436</name>
</gene>
<sequence length="174" mass="19023">MANSRLIRTIITVPENAPITTAVPPVSKSLIASSEYALSADEALGGSLPATTGAFKIVKAGLKFSAEIETLEIGQTLSEVVMTTNKLAKELKAKGENSWTANHMLELQERFTGWQNKRLRHYKVQELKIPDAVDHGDLQQEPGPATLKPWSRSTDQAAIESDDTTPAEPRESRE</sequence>
<dbReference type="AlphaFoldDB" id="A0AA43QQS9"/>
<reference evidence="2" key="1">
    <citation type="journal article" date="2023" name="Genome Biol. Evol.">
        <title>First Whole Genome Sequence and Flow Cytometry Genome Size Data for the Lichen-Forming Fungus Ramalina farinacea (Ascomycota).</title>
        <authorList>
            <person name="Llewellyn T."/>
            <person name="Mian S."/>
            <person name="Hill R."/>
            <person name="Leitch I.J."/>
            <person name="Gaya E."/>
        </authorList>
    </citation>
    <scope>NUCLEOTIDE SEQUENCE</scope>
    <source>
        <strain evidence="2">LIQ254RAFAR</strain>
    </source>
</reference>
<keyword evidence="3" id="KW-1185">Reference proteome</keyword>